<keyword evidence="1" id="KW-1133">Transmembrane helix</keyword>
<dbReference type="Proteomes" id="UP000031668">
    <property type="component" value="Unassembled WGS sequence"/>
</dbReference>
<keyword evidence="1" id="KW-0472">Membrane</keyword>
<sequence>MIFHSALFFGIFAFTYFCYCIHYSRKSIFDSVDKGGSFIFKEVPTGIRFHRKMLRGAKLLFLFYYMDVVLFLLGSMVLIHRFNEPKPVIVNELPEEDPEAVNLTH</sequence>
<accession>A0A0C2J6Y4</accession>
<keyword evidence="1" id="KW-0812">Transmembrane</keyword>
<reference evidence="2 3" key="1">
    <citation type="journal article" date="2014" name="Genome Biol. Evol.">
        <title>The genome of the myxosporean Thelohanellus kitauei shows adaptations to nutrient acquisition within its fish host.</title>
        <authorList>
            <person name="Yang Y."/>
            <person name="Xiong J."/>
            <person name="Zhou Z."/>
            <person name="Huo F."/>
            <person name="Miao W."/>
            <person name="Ran C."/>
            <person name="Liu Y."/>
            <person name="Zhang J."/>
            <person name="Feng J."/>
            <person name="Wang M."/>
            <person name="Wang M."/>
            <person name="Wang L."/>
            <person name="Yao B."/>
        </authorList>
    </citation>
    <scope>NUCLEOTIDE SEQUENCE [LARGE SCALE GENOMIC DNA]</scope>
    <source>
        <strain evidence="2">Wuqing</strain>
    </source>
</reference>
<evidence type="ECO:0000313" key="2">
    <source>
        <dbReference type="EMBL" id="KII64923.1"/>
    </source>
</evidence>
<gene>
    <name evidence="2" type="ORF">RF11_06135</name>
</gene>
<name>A0A0C2J6Y4_THEKT</name>
<dbReference type="EMBL" id="JWZT01004066">
    <property type="protein sequence ID" value="KII64923.1"/>
    <property type="molecule type" value="Genomic_DNA"/>
</dbReference>
<feature type="transmembrane region" description="Helical" evidence="1">
    <location>
        <begin position="6"/>
        <end position="24"/>
    </location>
</feature>
<dbReference type="AlphaFoldDB" id="A0A0C2J6Y4"/>
<comment type="caution">
    <text evidence="2">The sequence shown here is derived from an EMBL/GenBank/DDBJ whole genome shotgun (WGS) entry which is preliminary data.</text>
</comment>
<feature type="transmembrane region" description="Helical" evidence="1">
    <location>
        <begin position="59"/>
        <end position="79"/>
    </location>
</feature>
<organism evidence="2 3">
    <name type="scientific">Thelohanellus kitauei</name>
    <name type="common">Myxosporean</name>
    <dbReference type="NCBI Taxonomy" id="669202"/>
    <lineage>
        <taxon>Eukaryota</taxon>
        <taxon>Metazoa</taxon>
        <taxon>Cnidaria</taxon>
        <taxon>Myxozoa</taxon>
        <taxon>Myxosporea</taxon>
        <taxon>Bivalvulida</taxon>
        <taxon>Platysporina</taxon>
        <taxon>Myxobolidae</taxon>
        <taxon>Thelohanellus</taxon>
    </lineage>
</organism>
<proteinExistence type="predicted"/>
<keyword evidence="3" id="KW-1185">Reference proteome</keyword>
<protein>
    <submittedName>
        <fullName evidence="2">Uncharacterized protein</fullName>
    </submittedName>
</protein>
<evidence type="ECO:0000313" key="3">
    <source>
        <dbReference type="Proteomes" id="UP000031668"/>
    </source>
</evidence>
<evidence type="ECO:0000256" key="1">
    <source>
        <dbReference type="SAM" id="Phobius"/>
    </source>
</evidence>